<comment type="caution">
    <text evidence="16">The sequence shown here is derived from an EMBL/GenBank/DDBJ whole genome shotgun (WGS) entry which is preliminary data.</text>
</comment>
<evidence type="ECO:0000256" key="3">
    <source>
        <dbReference type="ARBA" id="ARBA00015325"/>
    </source>
</evidence>
<dbReference type="InterPro" id="IPR001708">
    <property type="entry name" value="YidC/ALB3/OXA1/COX18"/>
</dbReference>
<comment type="subcellular location">
    <subcellularLocation>
        <location evidence="1">Cell inner membrane</location>
        <topology evidence="1">Multi-pass membrane protein</topology>
    </subcellularLocation>
    <subcellularLocation>
        <location evidence="13">Cell membrane</location>
        <topology evidence="13">Multi-pass membrane protein</topology>
    </subcellularLocation>
</comment>
<dbReference type="Proteomes" id="UP000231912">
    <property type="component" value="Unassembled WGS sequence"/>
</dbReference>
<feature type="region of interest" description="Disordered" evidence="14">
    <location>
        <begin position="32"/>
        <end position="63"/>
    </location>
</feature>
<gene>
    <name evidence="13" type="primary">yidC</name>
    <name evidence="16" type="ORF">CH371_02925</name>
</gene>
<reference evidence="16 17" key="1">
    <citation type="submission" date="2017-07" db="EMBL/GenBank/DDBJ databases">
        <title>Leptospira spp. isolated from tropical soils.</title>
        <authorList>
            <person name="Thibeaux R."/>
            <person name="Iraola G."/>
            <person name="Ferres I."/>
            <person name="Bierque E."/>
            <person name="Girault D."/>
            <person name="Soupe-Gilbert M.-E."/>
            <person name="Picardeau M."/>
            <person name="Goarant C."/>
        </authorList>
    </citation>
    <scope>NUCLEOTIDE SEQUENCE [LARGE SCALE GENOMIC DNA]</scope>
    <source>
        <strain evidence="16 17">FH2-C-A2</strain>
    </source>
</reference>
<dbReference type="HAMAP" id="MF_01810">
    <property type="entry name" value="YidC_type1"/>
    <property type="match status" value="1"/>
</dbReference>
<evidence type="ECO:0000313" key="16">
    <source>
        <dbReference type="EMBL" id="PJZ67046.1"/>
    </source>
</evidence>
<keyword evidence="5 13" id="KW-1003">Cell membrane</keyword>
<evidence type="ECO:0000256" key="14">
    <source>
        <dbReference type="SAM" id="MobiDB-lite"/>
    </source>
</evidence>
<evidence type="ECO:0000256" key="5">
    <source>
        <dbReference type="ARBA" id="ARBA00022475"/>
    </source>
</evidence>
<evidence type="ECO:0000259" key="15">
    <source>
        <dbReference type="Pfam" id="PF02096"/>
    </source>
</evidence>
<dbReference type="PANTHER" id="PTHR12428">
    <property type="entry name" value="OXA1"/>
    <property type="match status" value="1"/>
</dbReference>
<comment type="function">
    <text evidence="13">Required for the insertion and/or proper folding and/or complex formation of integral membrane proteins into the membrane. Involved in integration of membrane proteins that insert both dependently and independently of the Sec translocase complex, as well as at least some lipoproteins. Aids folding of multispanning membrane proteins.</text>
</comment>
<dbReference type="InterPro" id="IPR047196">
    <property type="entry name" value="YidC_ALB_C"/>
</dbReference>
<keyword evidence="4 13" id="KW-0813">Transport</keyword>
<dbReference type="PRINTS" id="PR01900">
    <property type="entry name" value="YIDCPROTEIN"/>
</dbReference>
<dbReference type="GO" id="GO:0005886">
    <property type="term" value="C:plasma membrane"/>
    <property type="evidence" value="ECO:0007669"/>
    <property type="project" value="UniProtKB-SubCell"/>
</dbReference>
<evidence type="ECO:0000256" key="11">
    <source>
        <dbReference type="ARBA" id="ARBA00033245"/>
    </source>
</evidence>
<dbReference type="EMBL" id="NPDT01000001">
    <property type="protein sequence ID" value="PJZ67046.1"/>
    <property type="molecule type" value="Genomic_DNA"/>
</dbReference>
<evidence type="ECO:0000256" key="2">
    <source>
        <dbReference type="ARBA" id="ARBA00010527"/>
    </source>
</evidence>
<dbReference type="InterPro" id="IPR038221">
    <property type="entry name" value="YidC_periplasmic_sf"/>
</dbReference>
<feature type="transmembrane region" description="Helical" evidence="13">
    <location>
        <begin position="7"/>
        <end position="26"/>
    </location>
</feature>
<accession>A0A2M9ZF64</accession>
<feature type="transmembrane region" description="Helical" evidence="13">
    <location>
        <begin position="524"/>
        <end position="549"/>
    </location>
</feature>
<keyword evidence="8 13" id="KW-1133">Transmembrane helix</keyword>
<sequence length="619" mass="70303">MDDRQNRLFLALLLTMGIWFLGNYFLNPDMGKPKQPAPVENQTSAPAETKEADKQAALTPAKTAPAVDAKDVRKFTFKTESHIVTLSSLGGRIEKFYIKNYKNIEGTEVNIARADYEQVEVDGQKFDAIELSRGKGFDFNFSHRKEEVANSDWNLVNFKAEEDKENRTLVFTGSKDGIVLKKTFRFFPNENYFKTEISIINTGREKLYFGERDKPAYLRTFGSLGPVPNGRDMNGQEFSKYFRVYRMDGSEKDFVDGGEAWGFWEGIRNFFFGAPGGNESFKDVWSTGEGVDFVGSGSRYFLAVADTLNHPAEGILFDNRKKNETGTILAYSNLSIDAGKEETLEFANYVGIREWDGMLFRDAKLDPFRNPKSVFAGLSTDLNKSFNQGIFTPIRNGIVWFLQQSYKYTIPSYGFGILLFALLFKLVFYPLNQKQAEAMKKMSALSPELKKLNEKYANDPAKKQEKIMELYKKHNMNPLSQLGGCLPMLIQLPIFFALYVAFADTIDLWKSPFLWISDLSEPDFIWTSPAIPFVAATGVSINLLVLLMVGTQFVSMKLTSVQTDPNQKMMMYIMPLVMVFFLWSMPSGLTLYWTVTNVLSIAQQWITNVRKKDGTPVKA</sequence>
<feature type="domain" description="Membrane insertase YidC/Oxa/ALB C-terminal" evidence="15">
    <location>
        <begin position="413"/>
        <end position="608"/>
    </location>
</feature>
<evidence type="ECO:0000256" key="13">
    <source>
        <dbReference type="HAMAP-Rule" id="MF_01810"/>
    </source>
</evidence>
<dbReference type="CDD" id="cd20070">
    <property type="entry name" value="5TM_YidC_Alb3"/>
    <property type="match status" value="1"/>
</dbReference>
<dbReference type="Pfam" id="PF02096">
    <property type="entry name" value="60KD_IMP"/>
    <property type="match status" value="1"/>
</dbReference>
<dbReference type="AlphaFoldDB" id="A0A2M9ZF64"/>
<feature type="transmembrane region" description="Helical" evidence="13">
    <location>
        <begin position="482"/>
        <end position="502"/>
    </location>
</feature>
<dbReference type="GO" id="GO:0051205">
    <property type="term" value="P:protein insertion into membrane"/>
    <property type="evidence" value="ECO:0007669"/>
    <property type="project" value="TreeGrafter"/>
</dbReference>
<keyword evidence="7 13" id="KW-0653">Protein transport</keyword>
<dbReference type="GO" id="GO:0032977">
    <property type="term" value="F:membrane insertase activity"/>
    <property type="evidence" value="ECO:0007669"/>
    <property type="project" value="InterPro"/>
</dbReference>
<feature type="transmembrane region" description="Helical" evidence="13">
    <location>
        <begin position="413"/>
        <end position="432"/>
    </location>
</feature>
<evidence type="ECO:0000256" key="7">
    <source>
        <dbReference type="ARBA" id="ARBA00022927"/>
    </source>
</evidence>
<dbReference type="NCBIfam" id="TIGR03592">
    <property type="entry name" value="yidC_oxa1_cterm"/>
    <property type="match status" value="1"/>
</dbReference>
<keyword evidence="10 13" id="KW-0143">Chaperone</keyword>
<evidence type="ECO:0000256" key="6">
    <source>
        <dbReference type="ARBA" id="ARBA00022692"/>
    </source>
</evidence>
<feature type="transmembrane region" description="Helical" evidence="13">
    <location>
        <begin position="570"/>
        <end position="593"/>
    </location>
</feature>
<evidence type="ECO:0000256" key="9">
    <source>
        <dbReference type="ARBA" id="ARBA00023136"/>
    </source>
</evidence>
<dbReference type="InterPro" id="IPR019998">
    <property type="entry name" value="Membr_insert_YidC"/>
</dbReference>
<comment type="subunit">
    <text evidence="13">Interacts with the Sec translocase complex via SecD. Specifically interacts with transmembrane segments of nascent integral membrane proteins during membrane integration.</text>
</comment>
<name>A0A2M9ZF64_9LEPT</name>
<evidence type="ECO:0000256" key="12">
    <source>
        <dbReference type="ARBA" id="ARBA00033342"/>
    </source>
</evidence>
<dbReference type="PANTHER" id="PTHR12428:SF65">
    <property type="entry name" value="CYTOCHROME C OXIDASE ASSEMBLY PROTEIN COX18, MITOCHONDRIAL"/>
    <property type="match status" value="1"/>
</dbReference>
<keyword evidence="9 13" id="KW-0472">Membrane</keyword>
<dbReference type="InterPro" id="IPR028055">
    <property type="entry name" value="YidC/Oxa/ALB_C"/>
</dbReference>
<evidence type="ECO:0000256" key="10">
    <source>
        <dbReference type="ARBA" id="ARBA00023186"/>
    </source>
</evidence>
<proteinExistence type="inferred from homology"/>
<keyword evidence="6 13" id="KW-0812">Transmembrane</keyword>
<comment type="similarity">
    <text evidence="2 13">Belongs to the OXA1/ALB3/YidC family. Type 1 subfamily.</text>
</comment>
<evidence type="ECO:0000256" key="1">
    <source>
        <dbReference type="ARBA" id="ARBA00004429"/>
    </source>
</evidence>
<evidence type="ECO:0000256" key="8">
    <source>
        <dbReference type="ARBA" id="ARBA00022989"/>
    </source>
</evidence>
<dbReference type="GO" id="GO:0015031">
    <property type="term" value="P:protein transport"/>
    <property type="evidence" value="ECO:0007669"/>
    <property type="project" value="UniProtKB-KW"/>
</dbReference>
<organism evidence="16 17">
    <name type="scientific">Leptospira wolffii</name>
    <dbReference type="NCBI Taxonomy" id="409998"/>
    <lineage>
        <taxon>Bacteria</taxon>
        <taxon>Pseudomonadati</taxon>
        <taxon>Spirochaetota</taxon>
        <taxon>Spirochaetia</taxon>
        <taxon>Leptospirales</taxon>
        <taxon>Leptospiraceae</taxon>
        <taxon>Leptospira</taxon>
    </lineage>
</organism>
<dbReference type="RefSeq" id="WP_100757603.1">
    <property type="nucleotide sequence ID" value="NZ_NPDT01000001.1"/>
</dbReference>
<evidence type="ECO:0000256" key="4">
    <source>
        <dbReference type="ARBA" id="ARBA00022448"/>
    </source>
</evidence>
<dbReference type="Gene3D" id="2.70.98.90">
    <property type="match status" value="1"/>
</dbReference>
<evidence type="ECO:0000313" key="17">
    <source>
        <dbReference type="Proteomes" id="UP000231912"/>
    </source>
</evidence>
<protein>
    <recommendedName>
        <fullName evidence="3 13">Membrane protein insertase YidC</fullName>
    </recommendedName>
    <alternativeName>
        <fullName evidence="12 13">Foldase YidC</fullName>
    </alternativeName>
    <alternativeName>
        <fullName evidence="11 13">Membrane integrase YidC</fullName>
    </alternativeName>
    <alternativeName>
        <fullName evidence="13">Membrane protein YidC</fullName>
    </alternativeName>
</protein>